<feature type="signal peptide" evidence="1">
    <location>
        <begin position="1"/>
        <end position="29"/>
    </location>
</feature>
<proteinExistence type="predicted"/>
<reference evidence="2 3" key="1">
    <citation type="submission" date="2010-05" db="EMBL/GenBank/DDBJ databases">
        <title>The Genome Sequence of Thecamonas trahens ATCC 50062.</title>
        <authorList>
            <consortium name="The Broad Institute Genome Sequencing Platform"/>
            <person name="Russ C."/>
            <person name="Cuomo C."/>
            <person name="Shea T."/>
            <person name="Young S.K."/>
            <person name="Zeng Q."/>
            <person name="Koehrsen M."/>
            <person name="Haas B."/>
            <person name="Borodovsky M."/>
            <person name="Guigo R."/>
            <person name="Alvarado L."/>
            <person name="Berlin A."/>
            <person name="Bochicchio J."/>
            <person name="Borenstein D."/>
            <person name="Chapman S."/>
            <person name="Chen Z."/>
            <person name="Freedman E."/>
            <person name="Gellesch M."/>
            <person name="Goldberg J."/>
            <person name="Griggs A."/>
            <person name="Gujja S."/>
            <person name="Heilman E."/>
            <person name="Heiman D."/>
            <person name="Hepburn T."/>
            <person name="Howarth C."/>
            <person name="Jen D."/>
            <person name="Larson L."/>
            <person name="Mehta T."/>
            <person name="Park D."/>
            <person name="Pearson M."/>
            <person name="Roberts A."/>
            <person name="Saif S."/>
            <person name="Shenoy N."/>
            <person name="Sisk P."/>
            <person name="Stolte C."/>
            <person name="Sykes S."/>
            <person name="Thomson T."/>
            <person name="Walk T."/>
            <person name="White J."/>
            <person name="Yandava C."/>
            <person name="Burger G."/>
            <person name="Gray M.W."/>
            <person name="Holland P.W.H."/>
            <person name="King N."/>
            <person name="Lang F.B.F."/>
            <person name="Roger A.J."/>
            <person name="Ruiz-Trillo I."/>
            <person name="Lander E."/>
            <person name="Nusbaum C."/>
        </authorList>
    </citation>
    <scope>NUCLEOTIDE SEQUENCE [LARGE SCALE GENOMIC DNA]</scope>
    <source>
        <strain evidence="2 3">ATCC 50062</strain>
    </source>
</reference>
<sequence length="1205" mass="120986">MASRPLLCSGMWLFLLCCLVALLATAALGQSLPDDAVVLLDVDILAPEAELAGEYRVFAHSSYEIQVVAYVREGGTDKFCDGSGCAIDLGFSVPLGTVSYVAVTSSIVSRQTVTFDTPGYYTLNVSATYIDTGAGSINEDDHALSYRLLDKPIHAVAQPVASLSFPLATSVTAATPFATLVSFTASDDNTTFHSVALSPAAHLASSIGSEILNERIDVIAAAWPVVFVNEHLVASAATTYSLIHTTTSSLGGTNTTIYPSAITVYPAPAIASALVPPSGSSRTTASTLALPLQVYIDPATGVPPYTYSVSIWSADGSAELLPNVVADVVSPASRSDSAYNASFPLPVSAFAAVTLPHDVVARVTLVDAAGAPATSVGQSLPITVVPPATVIGSVTPLVPSPALLTAGATIAVSVDRDPAHPLAGSDPFTASWDIVRLSDGAVFSLAAATTASPLNITLDPSILASPTDAAAFNITLSVVDSAGVTAVASVPGWSPTTVAPQPQAAIALPPSASAPVSVAHTGSITVDASVTHGIAPYAATISLRNPAAPTVPVFSYNVVLANSSVTKVTFALPDSIPPASDYRLALDAVDMLGVTASVINAAATVSVYSRPNATLALDAPGAVVTEGTSVALTVAPAAGAGIGAPYALVFSLLDANTLQVLSANLATATYASGTAPMDISIPLGASWPAPSLLTGLATVPASVRLGVVLTDASGAVSARIVTPASISLAAQLAAAIAPVNGVGATTATIPTAIAVEAVTGGVAPYIYAWSVGNSDSPPTMTPIVGNSPNISFTFDPSYLPAPGVSGTAAIRLLVTDATGASIVANASVTVAPSPHVSALALAPALFSATAPLTLSGSITAGVAPYSVSLRPYTREGVAIPLPDTLLAALTFELARGSAFSLTTTLNDTFIDVLAAAGVSTASDGGLELSFRATVVDAAGATAVIDGSGTNIDATAYRAPTVALQVPATPVPNRSNASLVGHSVVGGVPTGTWTFAFAVGDGTSLYGLFVTTTSNIPQPLASIAAPVPLAVPDAILADGVRLPATLTVTDPSGAIAVATAVLTVEPSVSETFAPASSSSPSGPDTTLIFIIVAARHPASCSLSDSTSGALEAAFDGTVDTVDTDGVLTNVTLHDLFKDVLNAVEDAEAYIEHRQSRTDDWSSASSCDPRYLAISDTGPASTIIDASVSSSTADSSFDQMWSASSSR</sequence>
<evidence type="ECO:0000256" key="1">
    <source>
        <dbReference type="SAM" id="SignalP"/>
    </source>
</evidence>
<keyword evidence="3" id="KW-1185">Reference proteome</keyword>
<dbReference type="RefSeq" id="XP_013755815.1">
    <property type="nucleotide sequence ID" value="XM_013900361.1"/>
</dbReference>
<accession>A0A0L0DH61</accession>
<dbReference type="EMBL" id="GL349469">
    <property type="protein sequence ID" value="KNC51684.1"/>
    <property type="molecule type" value="Genomic_DNA"/>
</dbReference>
<dbReference type="Proteomes" id="UP000054408">
    <property type="component" value="Unassembled WGS sequence"/>
</dbReference>
<organism evidence="2 3">
    <name type="scientific">Thecamonas trahens ATCC 50062</name>
    <dbReference type="NCBI Taxonomy" id="461836"/>
    <lineage>
        <taxon>Eukaryota</taxon>
        <taxon>Apusozoa</taxon>
        <taxon>Apusomonadida</taxon>
        <taxon>Apusomonadidae</taxon>
        <taxon>Thecamonas</taxon>
    </lineage>
</organism>
<dbReference type="GeneID" id="25566599"/>
<feature type="chain" id="PRO_5005537506" evidence="1">
    <location>
        <begin position="30"/>
        <end position="1205"/>
    </location>
</feature>
<evidence type="ECO:0000313" key="3">
    <source>
        <dbReference type="Proteomes" id="UP000054408"/>
    </source>
</evidence>
<evidence type="ECO:0000313" key="2">
    <source>
        <dbReference type="EMBL" id="KNC51684.1"/>
    </source>
</evidence>
<dbReference type="AlphaFoldDB" id="A0A0L0DH61"/>
<name>A0A0L0DH61_THETB</name>
<keyword evidence="1" id="KW-0732">Signal</keyword>
<gene>
    <name evidence="2" type="ORF">AMSG_07748</name>
</gene>
<protein>
    <submittedName>
        <fullName evidence="2">Uncharacterized protein</fullName>
    </submittedName>
</protein>